<gene>
    <name evidence="2" type="ORF">FC19_GL002250</name>
</gene>
<evidence type="ECO:0000313" key="2">
    <source>
        <dbReference type="EMBL" id="KRM95155.1"/>
    </source>
</evidence>
<sequence length="290" mass="32582">MRKKLLSNSFSILILVIVVATVAVGVPAYFWTKTHVTKERVQNRSKLYPVILIPGSSATENRFDGLIGKLNTGNKKQSLLKITVKTNNQLRISGRIFPRDTRPFIVIAFENNHDGYQNIQRQAKWMSIAMNYLAKKYQFNHFSGIGHSNGGLIYTLYLEKYMDQNQLLLDRLMTIGTPYNFAETNINQRTNILKELIAGREKLPHNLTVYSIDGTTNYTTDGIVPSTSVSAGKYIFQNQVAQYTKITVTGKDSQHSDLPQNKEIIQLINENILQTGTGGSPNVTQNAAPQ</sequence>
<dbReference type="AlphaFoldDB" id="A0A0R2D5K3"/>
<dbReference type="EMBL" id="AYZD01000033">
    <property type="protein sequence ID" value="KRM95155.1"/>
    <property type="molecule type" value="Genomic_DNA"/>
</dbReference>
<dbReference type="Gene3D" id="3.40.50.1820">
    <property type="entry name" value="alpha/beta hydrolase"/>
    <property type="match status" value="1"/>
</dbReference>
<feature type="transmembrane region" description="Helical" evidence="1">
    <location>
        <begin position="12"/>
        <end position="31"/>
    </location>
</feature>
<dbReference type="InterPro" id="IPR029058">
    <property type="entry name" value="AB_hydrolase_fold"/>
</dbReference>
<dbReference type="PATRIC" id="fig|1423725.3.peg.2317"/>
<dbReference type="Pfam" id="PF06028">
    <property type="entry name" value="DUF915"/>
    <property type="match status" value="1"/>
</dbReference>
<dbReference type="GO" id="GO:0016787">
    <property type="term" value="F:hydrolase activity"/>
    <property type="evidence" value="ECO:0007669"/>
    <property type="project" value="UniProtKB-KW"/>
</dbReference>
<dbReference type="InterPro" id="IPR010315">
    <property type="entry name" value="DUF915_hydro-like"/>
</dbReference>
<proteinExistence type="predicted"/>
<keyword evidence="1" id="KW-1133">Transmembrane helix</keyword>
<evidence type="ECO:0000256" key="1">
    <source>
        <dbReference type="SAM" id="Phobius"/>
    </source>
</evidence>
<dbReference type="OrthoDB" id="2157689at2"/>
<organism evidence="2 3">
    <name type="scientific">Liquorilactobacillus aquaticus DSM 21051</name>
    <dbReference type="NCBI Taxonomy" id="1423725"/>
    <lineage>
        <taxon>Bacteria</taxon>
        <taxon>Bacillati</taxon>
        <taxon>Bacillota</taxon>
        <taxon>Bacilli</taxon>
        <taxon>Lactobacillales</taxon>
        <taxon>Lactobacillaceae</taxon>
        <taxon>Liquorilactobacillus</taxon>
    </lineage>
</organism>
<dbReference type="Proteomes" id="UP000051015">
    <property type="component" value="Unassembled WGS sequence"/>
</dbReference>
<protein>
    <submittedName>
        <fullName evidence="2">Alpha beta hydrolase superfamily protein</fullName>
    </submittedName>
</protein>
<dbReference type="SUPFAM" id="SSF53474">
    <property type="entry name" value="alpha/beta-Hydrolases"/>
    <property type="match status" value="1"/>
</dbReference>
<comment type="caution">
    <text evidence="2">The sequence shown here is derived from an EMBL/GenBank/DDBJ whole genome shotgun (WGS) entry which is preliminary data.</text>
</comment>
<keyword evidence="2" id="KW-0378">Hydrolase</keyword>
<dbReference type="STRING" id="1423725.FC19_GL002250"/>
<evidence type="ECO:0000313" key="3">
    <source>
        <dbReference type="Proteomes" id="UP000051015"/>
    </source>
</evidence>
<keyword evidence="1" id="KW-0472">Membrane</keyword>
<name>A0A0R2D5K3_9LACO</name>
<keyword evidence="1" id="KW-0812">Transmembrane</keyword>
<reference evidence="2 3" key="1">
    <citation type="journal article" date="2015" name="Genome Announc.">
        <title>Expanding the biotechnology potential of lactobacilli through comparative genomics of 213 strains and associated genera.</title>
        <authorList>
            <person name="Sun Z."/>
            <person name="Harris H.M."/>
            <person name="McCann A."/>
            <person name="Guo C."/>
            <person name="Argimon S."/>
            <person name="Zhang W."/>
            <person name="Yang X."/>
            <person name="Jeffery I.B."/>
            <person name="Cooney J.C."/>
            <person name="Kagawa T.F."/>
            <person name="Liu W."/>
            <person name="Song Y."/>
            <person name="Salvetti E."/>
            <person name="Wrobel A."/>
            <person name="Rasinkangas P."/>
            <person name="Parkhill J."/>
            <person name="Rea M.C."/>
            <person name="O'Sullivan O."/>
            <person name="Ritari J."/>
            <person name="Douillard F.P."/>
            <person name="Paul Ross R."/>
            <person name="Yang R."/>
            <person name="Briner A.E."/>
            <person name="Felis G.E."/>
            <person name="de Vos W.M."/>
            <person name="Barrangou R."/>
            <person name="Klaenhammer T.R."/>
            <person name="Caufield P.W."/>
            <person name="Cui Y."/>
            <person name="Zhang H."/>
            <person name="O'Toole P.W."/>
        </authorList>
    </citation>
    <scope>NUCLEOTIDE SEQUENCE [LARGE SCALE GENOMIC DNA]</scope>
    <source>
        <strain evidence="2 3">DSM 21051</strain>
    </source>
</reference>
<keyword evidence="3" id="KW-1185">Reference proteome</keyword>
<accession>A0A0R2D5K3</accession>
<dbReference type="RefSeq" id="WP_057876858.1">
    <property type="nucleotide sequence ID" value="NZ_AYZD01000033.1"/>
</dbReference>